<keyword evidence="1" id="KW-0175">Coiled coil</keyword>
<dbReference type="Pfam" id="PF03836">
    <property type="entry name" value="RasGAP_C"/>
    <property type="match status" value="1"/>
</dbReference>
<dbReference type="PANTHER" id="PTHR14149">
    <property type="entry name" value="RAS GTPASE-ACTIVATING PROTEIN WITH IQ MOTIF"/>
    <property type="match status" value="1"/>
</dbReference>
<gene>
    <name evidence="5" type="ORF">BCV70DRAFT_171458</name>
</gene>
<feature type="region of interest" description="Disordered" evidence="2">
    <location>
        <begin position="1708"/>
        <end position="1729"/>
    </location>
</feature>
<feature type="coiled-coil region" evidence="1">
    <location>
        <begin position="614"/>
        <end position="658"/>
    </location>
</feature>
<dbReference type="SUPFAM" id="SSF47576">
    <property type="entry name" value="Calponin-homology domain, CH-domain"/>
    <property type="match status" value="1"/>
</dbReference>
<keyword evidence="6" id="KW-1185">Reference proteome</keyword>
<dbReference type="InterPro" id="IPR001936">
    <property type="entry name" value="RasGAP_dom"/>
</dbReference>
<feature type="compositionally biased region" description="Low complexity" evidence="2">
    <location>
        <begin position="34"/>
        <end position="47"/>
    </location>
</feature>
<organism evidence="5 6">
    <name type="scientific">Testicularia cyperi</name>
    <dbReference type="NCBI Taxonomy" id="1882483"/>
    <lineage>
        <taxon>Eukaryota</taxon>
        <taxon>Fungi</taxon>
        <taxon>Dikarya</taxon>
        <taxon>Basidiomycota</taxon>
        <taxon>Ustilaginomycotina</taxon>
        <taxon>Ustilaginomycetes</taxon>
        <taxon>Ustilaginales</taxon>
        <taxon>Anthracoideaceae</taxon>
        <taxon>Testicularia</taxon>
    </lineage>
</organism>
<evidence type="ECO:0000256" key="2">
    <source>
        <dbReference type="SAM" id="MobiDB-lite"/>
    </source>
</evidence>
<dbReference type="PROSITE" id="PS50096">
    <property type="entry name" value="IQ"/>
    <property type="match status" value="10"/>
</dbReference>
<feature type="compositionally biased region" description="Basic residues" evidence="2">
    <location>
        <begin position="62"/>
        <end position="73"/>
    </location>
</feature>
<dbReference type="InParanoid" id="A0A317XXG1"/>
<dbReference type="InterPro" id="IPR000048">
    <property type="entry name" value="IQ_motif_EF-hand-BS"/>
</dbReference>
<sequence length="1802" mass="201594">MMDQQAKPQLPAASPNARASPFAYQSKYLERSNSKSSTFSLTSSVDSVPRGNGATGLQHSNSIRRFHAPHRHTASLDPQRATELRAPAAAPGSPSASGSTSASIQSSSASPSNPGYGRFGSNHSIASSGSGGSVPSPSSHAPSTFSKASFPAASRNGSGRPISMPPAPRESLFNSSTVGRARAYSPTKDPLDRSSSPTKERSYDSPLASPRKDDASWIHSPSTPTQGSFWSNGTNTSTAGGSAHHAPSQLHLGGVKDLKRSSVGALKMIKDFTKKTDELSELGDSFGHTRMTVGRARGQRPLSYDGAAAVAANSSLASGMNALHLEPTIEEGWQKPSRPGRMESEDQEGEIVLPGITTGAEDVAGLHGRIRLARADGPGTMALGRPSATSSLPFSSGSKWMDTQRHLLQAYEYLCHCGEAKEWMEHNVGEQLGHVVEMENEMRDGIFLAKLAKRFEPECVPRIFVHTKLQYRHTDNINYFFAFINKVGLPHFFHFELTDLYEKKNFPKVVYCIHALSHVLARQGRALKVGNLIGKLEFTDDQLQKTQKGLDASGVAMPSFGGVGKALAKEMNIEPEPEPETEEERINRELYENVDAVVALQTACRSYLARLDFADRLQAEIRRRREEEARLAAAAAEAEQRRRRLEEAERQRKAEEDRLISLWTPMVQAQVRGLLARRSHHRKEAALRTSTRTYVGIQAAVRARLARQSHVEHVKRVHDTRNTTAVEQFQARARGALFRRRFYQNIKALDQHETGVVGLQAQIRGHLARKAYEDLIFRLADSTEDVIKLQAACRSYLAQQKLLGTIRGLRSSSDAITQVQSQIRGMLARRNHVQMRSALQKVEVKQAVGGLQSFARAALARRKHQEQKKQLDFVTPDVVGIQAAIRGVLVRQEYDWWRNHIIQSEPVAVHLQSLVRGLLSRRRHFARLRHYHEHMDKVVKIQSLFRGRQQGEQYRSLTMGKNVPVATIKNFGHLLNDSDADFEDEIEVERLRKLVVRAIRDGQTLENDVSELDTKIALLVKNKIGIEELIKAKNERGLLGPRDAAAANQLRNSVLVAANDPFADHALDRASKRKLELYQELFYALQTRPEYLARLFARVGKIDMADKDKRQVEKIVLTLFGYAQKAREEYLLLKLFQRCVEEELGFVHTVQEFIRGNAQFIKLVAQYNRGAKERKYLKDLLSPLVQSIMDQDGLDLETDPCAIYRATINQEEMETGQLSRRPQKVNFHEALADPMARTIFIRHLQSLRATTEAFLAAILGSTRRMPFGVRYIAREVFRALQAKFPQEPEESLIKVVGHLVYYRYLNPAIVAPENFDVIETLVGPMQRKNLAEVSKMLTQISVGRLFNDDNPYLQPLNEYVSHASERFTKWLYTIIDCPDAELQFNADEFLDHTVQQKPVIYISPNEIYSMHLLLSQQVDHLAPHRDDPLRVILGELGAAPVSHTQELNSARDSEITFELVSRMATLQDPEAETKALFVETKRLVLSLLKVQSGKTLVDVFVAPVTDQEEMQWEEIVSLEIAAERQRQRGQRPPGMPMYGGAVTGGRLEDVRRLNFAELKARTLENMLQLEKLGKVSRANQYQDMLNAIAIDIRNKHRKRLQRHNEKTAMHATLKNLRDKKAYLEDQIGSYHTYIDASMQTMQGGRKGRKRFVLPFSQQYFHLRSLKQNGGKVPKFGSYKYPVSKLQEKGVIVSMDGLAPSLSHLASASPNPGAVGHGAGNSASKSDKQDISITISSDQAGVFTLEASGAALPPSLNGLTSDLRIEDLLESQFNNQTTIQILDNSATLNVNLLVHLINKKFYA</sequence>
<dbReference type="EMBL" id="KZ819189">
    <property type="protein sequence ID" value="PWZ01991.1"/>
    <property type="molecule type" value="Genomic_DNA"/>
</dbReference>
<dbReference type="CDD" id="cd05127">
    <property type="entry name" value="RasGAP_IQGAP_like"/>
    <property type="match status" value="1"/>
</dbReference>
<dbReference type="PROSITE" id="PS50021">
    <property type="entry name" value="CH"/>
    <property type="match status" value="1"/>
</dbReference>
<dbReference type="Pfam" id="PF00307">
    <property type="entry name" value="CH"/>
    <property type="match status" value="1"/>
</dbReference>
<evidence type="ECO:0000313" key="6">
    <source>
        <dbReference type="Proteomes" id="UP000246740"/>
    </source>
</evidence>
<evidence type="ECO:0008006" key="7">
    <source>
        <dbReference type="Google" id="ProtNLM"/>
    </source>
</evidence>
<dbReference type="SMART" id="SM00033">
    <property type="entry name" value="CH"/>
    <property type="match status" value="1"/>
</dbReference>
<dbReference type="Gene3D" id="1.10.418.10">
    <property type="entry name" value="Calponin-like domain"/>
    <property type="match status" value="1"/>
</dbReference>
<dbReference type="FunCoup" id="A0A317XXG1">
    <property type="interactions" value="137"/>
</dbReference>
<feature type="compositionally biased region" description="Polar residues" evidence="2">
    <location>
        <begin position="219"/>
        <end position="240"/>
    </location>
</feature>
<dbReference type="SUPFAM" id="SSF143885">
    <property type="entry name" value="RGC domain-like"/>
    <property type="match status" value="1"/>
</dbReference>
<dbReference type="Gene3D" id="1.20.5.190">
    <property type="match status" value="2"/>
</dbReference>
<dbReference type="GO" id="GO:0005096">
    <property type="term" value="F:GTPase activator activity"/>
    <property type="evidence" value="ECO:0007669"/>
    <property type="project" value="TreeGrafter"/>
</dbReference>
<dbReference type="InterPro" id="IPR000593">
    <property type="entry name" value="RasGAP_C"/>
</dbReference>
<dbReference type="InterPro" id="IPR036872">
    <property type="entry name" value="CH_dom_sf"/>
</dbReference>
<dbReference type="OrthoDB" id="775356at2759"/>
<feature type="compositionally biased region" description="Low complexity" evidence="2">
    <location>
        <begin position="86"/>
        <end position="143"/>
    </location>
</feature>
<dbReference type="Pfam" id="PF00616">
    <property type="entry name" value="RasGAP"/>
    <property type="match status" value="1"/>
</dbReference>
<dbReference type="STRING" id="1882483.A0A317XXG1"/>
<proteinExistence type="predicted"/>
<dbReference type="InterPro" id="IPR001715">
    <property type="entry name" value="CH_dom"/>
</dbReference>
<dbReference type="Gene3D" id="1.10.506.10">
    <property type="entry name" value="GTPase Activation - p120gap, domain 1"/>
    <property type="match status" value="1"/>
</dbReference>
<evidence type="ECO:0000259" key="4">
    <source>
        <dbReference type="PROSITE" id="PS50021"/>
    </source>
</evidence>
<evidence type="ECO:0000259" key="3">
    <source>
        <dbReference type="PROSITE" id="PS50018"/>
    </source>
</evidence>
<evidence type="ECO:0000313" key="5">
    <source>
        <dbReference type="EMBL" id="PWZ01991.1"/>
    </source>
</evidence>
<name>A0A317XXG1_9BASI</name>
<dbReference type="CDD" id="cd21206">
    <property type="entry name" value="CH_IQGAP"/>
    <property type="match status" value="1"/>
</dbReference>
<dbReference type="PROSITE" id="PS50018">
    <property type="entry name" value="RAS_GTPASE_ACTIV_2"/>
    <property type="match status" value="1"/>
</dbReference>
<evidence type="ECO:0000256" key="1">
    <source>
        <dbReference type="SAM" id="Coils"/>
    </source>
</evidence>
<feature type="domain" description="Calponin-homology (CH)" evidence="4">
    <location>
        <begin position="414"/>
        <end position="520"/>
    </location>
</feature>
<dbReference type="Pfam" id="PF00612">
    <property type="entry name" value="IQ"/>
    <property type="match status" value="5"/>
</dbReference>
<accession>A0A317XXG1</accession>
<dbReference type="SMART" id="SM00323">
    <property type="entry name" value="RasGAP"/>
    <property type="match status" value="1"/>
</dbReference>
<dbReference type="GO" id="GO:0005938">
    <property type="term" value="C:cell cortex"/>
    <property type="evidence" value="ECO:0007669"/>
    <property type="project" value="TreeGrafter"/>
</dbReference>
<dbReference type="InterPro" id="IPR008936">
    <property type="entry name" value="Rho_GTPase_activation_prot"/>
</dbReference>
<reference evidence="5 6" key="1">
    <citation type="journal article" date="2018" name="Mol. Biol. Evol.">
        <title>Broad Genomic Sampling Reveals a Smut Pathogenic Ancestry of the Fungal Clade Ustilaginomycotina.</title>
        <authorList>
            <person name="Kijpornyongpan T."/>
            <person name="Mondo S.J."/>
            <person name="Barry K."/>
            <person name="Sandor L."/>
            <person name="Lee J."/>
            <person name="Lipzen A."/>
            <person name="Pangilinan J."/>
            <person name="LaButti K."/>
            <person name="Hainaut M."/>
            <person name="Henrissat B."/>
            <person name="Grigoriev I.V."/>
            <person name="Spatafora J.W."/>
            <person name="Aime M.C."/>
        </authorList>
    </citation>
    <scope>NUCLEOTIDE SEQUENCE [LARGE SCALE GENOMIC DNA]</scope>
    <source>
        <strain evidence="5 6">MCA 3645</strain>
    </source>
</reference>
<dbReference type="SUPFAM" id="SSF48350">
    <property type="entry name" value="GTPase activation domain, GAP"/>
    <property type="match status" value="1"/>
</dbReference>
<feature type="region of interest" description="Disordered" evidence="2">
    <location>
        <begin position="30"/>
        <end position="253"/>
    </location>
</feature>
<feature type="domain" description="Ras-GAP" evidence="3">
    <location>
        <begin position="1114"/>
        <end position="1342"/>
    </location>
</feature>
<dbReference type="SMART" id="SM00015">
    <property type="entry name" value="IQ"/>
    <property type="match status" value="11"/>
</dbReference>
<dbReference type="PANTHER" id="PTHR14149:SF14">
    <property type="entry name" value="CALPONIN-HOMOLOGY (CH) DOMAIN-CONTAINING PROTEIN"/>
    <property type="match status" value="1"/>
</dbReference>
<dbReference type="Proteomes" id="UP000246740">
    <property type="component" value="Unassembled WGS sequence"/>
</dbReference>
<protein>
    <recommendedName>
        <fullName evidence="7">Ras GTPase-activating-like protein IQGAP2</fullName>
    </recommendedName>
</protein>